<keyword evidence="3" id="KW-1185">Reference proteome</keyword>
<feature type="compositionally biased region" description="Basic and acidic residues" evidence="1">
    <location>
        <begin position="8"/>
        <end position="21"/>
    </location>
</feature>
<feature type="region of interest" description="Disordered" evidence="1">
    <location>
        <begin position="1"/>
        <end position="33"/>
    </location>
</feature>
<dbReference type="InterPro" id="IPR039965">
    <property type="entry name" value="C3H7.08c"/>
</dbReference>
<name>A0A9P4K9V7_9PLEO</name>
<dbReference type="OrthoDB" id="3141857at2759"/>
<protein>
    <submittedName>
        <fullName evidence="2">Uncharacterized protein</fullName>
    </submittedName>
</protein>
<comment type="caution">
    <text evidence="2">The sequence shown here is derived from an EMBL/GenBank/DDBJ whole genome shotgun (WGS) entry which is preliminary data.</text>
</comment>
<dbReference type="PANTHER" id="PTHR40466">
    <property type="entry name" value="EXPRESSED PROTEIN"/>
    <property type="match status" value="1"/>
</dbReference>
<dbReference type="PANTHER" id="PTHR40466:SF1">
    <property type="entry name" value="FUNGAL PROTEIN"/>
    <property type="match status" value="1"/>
</dbReference>
<organism evidence="2 3">
    <name type="scientific">Lojkania enalia</name>
    <dbReference type="NCBI Taxonomy" id="147567"/>
    <lineage>
        <taxon>Eukaryota</taxon>
        <taxon>Fungi</taxon>
        <taxon>Dikarya</taxon>
        <taxon>Ascomycota</taxon>
        <taxon>Pezizomycotina</taxon>
        <taxon>Dothideomycetes</taxon>
        <taxon>Pleosporomycetidae</taxon>
        <taxon>Pleosporales</taxon>
        <taxon>Pleosporales incertae sedis</taxon>
        <taxon>Lojkania</taxon>
    </lineage>
</organism>
<feature type="region of interest" description="Disordered" evidence="1">
    <location>
        <begin position="46"/>
        <end position="67"/>
    </location>
</feature>
<proteinExistence type="predicted"/>
<feature type="region of interest" description="Disordered" evidence="1">
    <location>
        <begin position="150"/>
        <end position="195"/>
    </location>
</feature>
<dbReference type="AlphaFoldDB" id="A0A9P4K9V7"/>
<reference evidence="3" key="1">
    <citation type="journal article" date="2020" name="Stud. Mycol.">
        <title>101 Dothideomycetes genomes: A test case for predicting lifestyles and emergence of pathogens.</title>
        <authorList>
            <person name="Haridas S."/>
            <person name="Albert R."/>
            <person name="Binder M."/>
            <person name="Bloem J."/>
            <person name="LaButti K."/>
            <person name="Salamov A."/>
            <person name="Andreopoulos B."/>
            <person name="Baker S."/>
            <person name="Barry K."/>
            <person name="Bills G."/>
            <person name="Bluhm B."/>
            <person name="Cannon C."/>
            <person name="Castanera R."/>
            <person name="Culley D."/>
            <person name="Daum C."/>
            <person name="Ezra D."/>
            <person name="Gonzalez J."/>
            <person name="Henrissat B."/>
            <person name="Kuo A."/>
            <person name="Liang C."/>
            <person name="Lipzen A."/>
            <person name="Lutzoni F."/>
            <person name="Magnuson J."/>
            <person name="Mondo S."/>
            <person name="Nolan M."/>
            <person name="Ohm R."/>
            <person name="Pangilinan J."/>
            <person name="Park H.-J."/>
            <person name="Ramirez L."/>
            <person name="Alfaro M."/>
            <person name="Sun H."/>
            <person name="Tritt A."/>
            <person name="Yoshinaga Y."/>
            <person name="Zwiers L.-H."/>
            <person name="Turgeon B."/>
            <person name="Goodwin S."/>
            <person name="Spatafora J."/>
            <person name="Crous P."/>
            <person name="Grigoriev I."/>
        </authorList>
    </citation>
    <scope>NUCLEOTIDE SEQUENCE [LARGE SCALE GENOMIC DNA]</scope>
    <source>
        <strain evidence="3">CBS 304.66</strain>
    </source>
</reference>
<evidence type="ECO:0000256" key="1">
    <source>
        <dbReference type="SAM" id="MobiDB-lite"/>
    </source>
</evidence>
<evidence type="ECO:0000313" key="3">
    <source>
        <dbReference type="Proteomes" id="UP000800093"/>
    </source>
</evidence>
<dbReference type="Proteomes" id="UP000800093">
    <property type="component" value="Unassembled WGS sequence"/>
</dbReference>
<dbReference type="EMBL" id="ML986608">
    <property type="protein sequence ID" value="KAF2265282.1"/>
    <property type="molecule type" value="Genomic_DNA"/>
</dbReference>
<evidence type="ECO:0000313" key="2">
    <source>
        <dbReference type="EMBL" id="KAF2265282.1"/>
    </source>
</evidence>
<gene>
    <name evidence="2" type="ORF">CC78DRAFT_579422</name>
</gene>
<accession>A0A9P4K9V7</accession>
<sequence length="224" mass="24109">MGSTSTERNSKEGAKERKKESTLGGEDASGLASPLLLPSCQALAQHHRTTRIDDKRHTPPLHNPLHSALGRLQSLPIGEIMSSIIGRAAFRAAPRLRASATPARFAEAVDERQAGKEALKTGAKRDPELYILLAIMSGAFGLAGWHFSRSPTSTSSERTVSKAADSEPWKEGGGSGKYQYHPGGDPNAPRKDAPSALNVVIIPNVTLPKELHDQYNKWGKDGYP</sequence>